<dbReference type="Proteomes" id="UP001221757">
    <property type="component" value="Unassembled WGS sequence"/>
</dbReference>
<dbReference type="AlphaFoldDB" id="A0AAD7DLC4"/>
<evidence type="ECO:0000313" key="2">
    <source>
        <dbReference type="Proteomes" id="UP001221757"/>
    </source>
</evidence>
<evidence type="ECO:0000313" key="1">
    <source>
        <dbReference type="EMBL" id="KAJ7693944.1"/>
    </source>
</evidence>
<proteinExistence type="predicted"/>
<dbReference type="EMBL" id="JARKIE010000044">
    <property type="protein sequence ID" value="KAJ7693944.1"/>
    <property type="molecule type" value="Genomic_DNA"/>
</dbReference>
<protein>
    <submittedName>
        <fullName evidence="1">Uncharacterized protein</fullName>
    </submittedName>
</protein>
<reference evidence="1" key="1">
    <citation type="submission" date="2023-03" db="EMBL/GenBank/DDBJ databases">
        <title>Massive genome expansion in bonnet fungi (Mycena s.s.) driven by repeated elements and novel gene families across ecological guilds.</title>
        <authorList>
            <consortium name="Lawrence Berkeley National Laboratory"/>
            <person name="Harder C.B."/>
            <person name="Miyauchi S."/>
            <person name="Viragh M."/>
            <person name="Kuo A."/>
            <person name="Thoen E."/>
            <person name="Andreopoulos B."/>
            <person name="Lu D."/>
            <person name="Skrede I."/>
            <person name="Drula E."/>
            <person name="Henrissat B."/>
            <person name="Morin E."/>
            <person name="Kohler A."/>
            <person name="Barry K."/>
            <person name="LaButti K."/>
            <person name="Morin E."/>
            <person name="Salamov A."/>
            <person name="Lipzen A."/>
            <person name="Mereny Z."/>
            <person name="Hegedus B."/>
            <person name="Baldrian P."/>
            <person name="Stursova M."/>
            <person name="Weitz H."/>
            <person name="Taylor A."/>
            <person name="Grigoriev I.V."/>
            <person name="Nagy L.G."/>
            <person name="Martin F."/>
            <person name="Kauserud H."/>
        </authorList>
    </citation>
    <scope>NUCLEOTIDE SEQUENCE</scope>
    <source>
        <strain evidence="1">CBHHK067</strain>
    </source>
</reference>
<name>A0AAD7DLC4_MYCRO</name>
<accession>A0AAD7DLC4</accession>
<gene>
    <name evidence="1" type="ORF">B0H17DRAFT_1330260</name>
</gene>
<comment type="caution">
    <text evidence="1">The sequence shown here is derived from an EMBL/GenBank/DDBJ whole genome shotgun (WGS) entry which is preliminary data.</text>
</comment>
<keyword evidence="2" id="KW-1185">Reference proteome</keyword>
<organism evidence="1 2">
    <name type="scientific">Mycena rosella</name>
    <name type="common">Pink bonnet</name>
    <name type="synonym">Agaricus rosellus</name>
    <dbReference type="NCBI Taxonomy" id="1033263"/>
    <lineage>
        <taxon>Eukaryota</taxon>
        <taxon>Fungi</taxon>
        <taxon>Dikarya</taxon>
        <taxon>Basidiomycota</taxon>
        <taxon>Agaricomycotina</taxon>
        <taxon>Agaricomycetes</taxon>
        <taxon>Agaricomycetidae</taxon>
        <taxon>Agaricales</taxon>
        <taxon>Marasmiineae</taxon>
        <taxon>Mycenaceae</taxon>
        <taxon>Mycena</taxon>
    </lineage>
</organism>
<sequence>MSFLNFARDVVLGIQIMRQFIPTSPCAIQPQPPLPSALRAPVSFANLSLDLVLEIMSQCVSAKHQHVWRMSRANVLMDFPISLAADSETALIRCIFQAGLCTVCRRVTKKLPYSFSLDIRICSASPAAAFSFYLLRKMPQDIVRNFSKVLGGILVRRPDDIDADAAQALMLKALPYLEGTRDAPLYRPGWVHAALTELSETTDFTSSSMMTETLQKSASRYRSRKAEVEEKNITLHVQITDSWRYTSLSSRAREHGVTFDQLVMSPTLARHSNAFARDLTRITHHAWSTMQDACLAEITWLRSPSMHYPFCLTRKHTFAWKGLHQHLKTKHPGSVPLVASRLQTCTLCPHLTHFKDVKTVKRHVETSHFVVRKDIL</sequence>